<name>A0A8J4YND4_CHIOP</name>
<keyword evidence="1" id="KW-0175">Coiled coil</keyword>
<accession>A0A8J4YND4</accession>
<protein>
    <submittedName>
        <fullName evidence="3">Uncharacterized protein</fullName>
    </submittedName>
</protein>
<dbReference type="AlphaFoldDB" id="A0A8J4YND4"/>
<dbReference type="PANTHER" id="PTHR46569">
    <property type="entry name" value="E3 UBIQUITIN-PROTEIN LIGASE TRAIP"/>
    <property type="match status" value="1"/>
</dbReference>
<dbReference type="Proteomes" id="UP000770661">
    <property type="component" value="Unassembled WGS sequence"/>
</dbReference>
<comment type="caution">
    <text evidence="3">The sequence shown here is derived from an EMBL/GenBank/DDBJ whole genome shotgun (WGS) entry which is preliminary data.</text>
</comment>
<reference evidence="3" key="1">
    <citation type="submission" date="2020-07" db="EMBL/GenBank/DDBJ databases">
        <title>The High-quality genome of the commercially important snow crab, Chionoecetes opilio.</title>
        <authorList>
            <person name="Jeong J.-H."/>
            <person name="Ryu S."/>
        </authorList>
    </citation>
    <scope>NUCLEOTIDE SEQUENCE</scope>
    <source>
        <strain evidence="3">MADBK_172401_WGS</strain>
        <tissue evidence="3">Digestive gland</tissue>
    </source>
</reference>
<evidence type="ECO:0000313" key="4">
    <source>
        <dbReference type="Proteomes" id="UP000770661"/>
    </source>
</evidence>
<dbReference type="GO" id="GO:0005634">
    <property type="term" value="C:nucleus"/>
    <property type="evidence" value="ECO:0007669"/>
    <property type="project" value="TreeGrafter"/>
</dbReference>
<dbReference type="InterPro" id="IPR052639">
    <property type="entry name" value="TRAIP_ubiq-protein_ligase"/>
</dbReference>
<proteinExistence type="predicted"/>
<dbReference type="OrthoDB" id="8062037at2759"/>
<evidence type="ECO:0000256" key="1">
    <source>
        <dbReference type="SAM" id="Coils"/>
    </source>
</evidence>
<dbReference type="GO" id="GO:0016567">
    <property type="term" value="P:protein ubiquitination"/>
    <property type="evidence" value="ECO:0007669"/>
    <property type="project" value="TreeGrafter"/>
</dbReference>
<sequence>MKEQLKLLKGVEMVLSGSAKEVATLVNGQAGTSSGAKSLASFVCALKIELKKALDEKTRLYSELRVATRKSKDMEEAMKSLTSRVELLQEDNESLEKETDSLRKKVATLEQAIASPSDDVRSSALHRLLYESPAPALLRRLHCGDAEDSVTPEVVRKKPGAAPETRQEEVKSLEAANIIDLIAPPRKKPKAAASVRPLSDSLNILKGNKDHYSGMYAKASTSSGWKDHKLEGRNVGYDGLGGHHRVDVFPKPGPLLYPLSKAKKPPHNTFKRKPPQGNSKTNLLTNYLKNTFED</sequence>
<dbReference type="GO" id="GO:0031297">
    <property type="term" value="P:replication fork processing"/>
    <property type="evidence" value="ECO:0007669"/>
    <property type="project" value="TreeGrafter"/>
</dbReference>
<dbReference type="PANTHER" id="PTHR46569:SF1">
    <property type="entry name" value="E3 UBIQUITIN-PROTEIN LIGASE RFWD3-RELATED"/>
    <property type="match status" value="1"/>
</dbReference>
<dbReference type="Gene3D" id="6.10.250.3110">
    <property type="match status" value="1"/>
</dbReference>
<evidence type="ECO:0000313" key="3">
    <source>
        <dbReference type="EMBL" id="KAG0727121.1"/>
    </source>
</evidence>
<evidence type="ECO:0000256" key="2">
    <source>
        <dbReference type="SAM" id="MobiDB-lite"/>
    </source>
</evidence>
<gene>
    <name evidence="3" type="ORF">GWK47_004063</name>
</gene>
<organism evidence="3 4">
    <name type="scientific">Chionoecetes opilio</name>
    <name type="common">Atlantic snow crab</name>
    <name type="synonym">Cancer opilio</name>
    <dbReference type="NCBI Taxonomy" id="41210"/>
    <lineage>
        <taxon>Eukaryota</taxon>
        <taxon>Metazoa</taxon>
        <taxon>Ecdysozoa</taxon>
        <taxon>Arthropoda</taxon>
        <taxon>Crustacea</taxon>
        <taxon>Multicrustacea</taxon>
        <taxon>Malacostraca</taxon>
        <taxon>Eumalacostraca</taxon>
        <taxon>Eucarida</taxon>
        <taxon>Decapoda</taxon>
        <taxon>Pleocyemata</taxon>
        <taxon>Brachyura</taxon>
        <taxon>Eubrachyura</taxon>
        <taxon>Majoidea</taxon>
        <taxon>Majidae</taxon>
        <taxon>Chionoecetes</taxon>
    </lineage>
</organism>
<dbReference type="GO" id="GO:0061630">
    <property type="term" value="F:ubiquitin protein ligase activity"/>
    <property type="evidence" value="ECO:0007669"/>
    <property type="project" value="TreeGrafter"/>
</dbReference>
<feature type="coiled-coil region" evidence="1">
    <location>
        <begin position="50"/>
        <end position="112"/>
    </location>
</feature>
<keyword evidence="4" id="KW-1185">Reference proteome</keyword>
<feature type="compositionally biased region" description="Basic residues" evidence="2">
    <location>
        <begin position="261"/>
        <end position="274"/>
    </location>
</feature>
<dbReference type="EMBL" id="JACEEZ010003682">
    <property type="protein sequence ID" value="KAG0727121.1"/>
    <property type="molecule type" value="Genomic_DNA"/>
</dbReference>
<feature type="compositionally biased region" description="Polar residues" evidence="2">
    <location>
        <begin position="276"/>
        <end position="294"/>
    </location>
</feature>
<dbReference type="GO" id="GO:0090734">
    <property type="term" value="C:site of DNA damage"/>
    <property type="evidence" value="ECO:0007669"/>
    <property type="project" value="TreeGrafter"/>
</dbReference>
<feature type="region of interest" description="Disordered" evidence="2">
    <location>
        <begin position="256"/>
        <end position="294"/>
    </location>
</feature>